<dbReference type="Proteomes" id="UP000176881">
    <property type="component" value="Unassembled WGS sequence"/>
</dbReference>
<evidence type="ECO:0000313" key="2">
    <source>
        <dbReference type="EMBL" id="OHA43401.1"/>
    </source>
</evidence>
<organism evidence="2 3">
    <name type="scientific">Candidatus Taylorbacteria bacterium RIFCSPLOWO2_12_FULL_47_20</name>
    <dbReference type="NCBI Taxonomy" id="1802335"/>
    <lineage>
        <taxon>Bacteria</taxon>
        <taxon>Candidatus Tayloriibacteriota</taxon>
    </lineage>
</organism>
<comment type="caution">
    <text evidence="2">The sequence shown here is derived from an EMBL/GenBank/DDBJ whole genome shotgun (WGS) entry which is preliminary data.</text>
</comment>
<dbReference type="Gene3D" id="1.25.40.10">
    <property type="entry name" value="Tetratricopeptide repeat domain"/>
    <property type="match status" value="1"/>
</dbReference>
<evidence type="ECO:0000313" key="3">
    <source>
        <dbReference type="Proteomes" id="UP000176881"/>
    </source>
</evidence>
<dbReference type="InterPro" id="IPR011990">
    <property type="entry name" value="TPR-like_helical_dom_sf"/>
</dbReference>
<accession>A0A1G2P756</accession>
<gene>
    <name evidence="2" type="ORF">A3G59_01465</name>
</gene>
<evidence type="ECO:0000256" key="1">
    <source>
        <dbReference type="SAM" id="Phobius"/>
    </source>
</evidence>
<dbReference type="SUPFAM" id="SSF48452">
    <property type="entry name" value="TPR-like"/>
    <property type="match status" value="1"/>
</dbReference>
<proteinExistence type="predicted"/>
<keyword evidence="1" id="KW-0812">Transmembrane</keyword>
<dbReference type="AlphaFoldDB" id="A0A1G2P756"/>
<reference evidence="2 3" key="1">
    <citation type="journal article" date="2016" name="Nat. Commun.">
        <title>Thousands of microbial genomes shed light on interconnected biogeochemical processes in an aquifer system.</title>
        <authorList>
            <person name="Anantharaman K."/>
            <person name="Brown C.T."/>
            <person name="Hug L.A."/>
            <person name="Sharon I."/>
            <person name="Castelle C.J."/>
            <person name="Probst A.J."/>
            <person name="Thomas B.C."/>
            <person name="Singh A."/>
            <person name="Wilkins M.J."/>
            <person name="Karaoz U."/>
            <person name="Brodie E.L."/>
            <person name="Williams K.H."/>
            <person name="Hubbard S.S."/>
            <person name="Banfield J.F."/>
        </authorList>
    </citation>
    <scope>NUCLEOTIDE SEQUENCE [LARGE SCALE GENOMIC DNA]</scope>
</reference>
<dbReference type="EMBL" id="MHSN01000049">
    <property type="protein sequence ID" value="OHA43401.1"/>
    <property type="molecule type" value="Genomic_DNA"/>
</dbReference>
<feature type="transmembrane region" description="Helical" evidence="1">
    <location>
        <begin position="6"/>
        <end position="23"/>
    </location>
</feature>
<keyword evidence="1" id="KW-1133">Transmembrane helix</keyword>
<protein>
    <submittedName>
        <fullName evidence="2">Uncharacterized protein</fullName>
    </submittedName>
</protein>
<name>A0A1G2P756_9BACT</name>
<keyword evidence="1" id="KW-0472">Membrane</keyword>
<sequence>MGNFFGKIIIALLIAGVGIYGYLEYKNYQNNQSPDESNPTDKRVVEIAPGVEAEIEGNLVPRISADALKSAKLPDFDRIPKAPKEMSQEIGDKFISKLNASIEAVKADPTSYGDWIDIGIYRKILDDYEGAKEIWAFLVKAAPDVATAYVNLGNLYAYYLHDNKKAEQLFLDGIDVAPRWKESYDRAVDFYVVVTKEPEKARALLVKYSAKYPDMKSYLDSLALKI</sequence>